<dbReference type="eggNOG" id="KOG2812">
    <property type="taxonomic scope" value="Eukaryota"/>
</dbReference>
<feature type="compositionally biased region" description="Acidic residues" evidence="3">
    <location>
        <begin position="199"/>
        <end position="208"/>
    </location>
</feature>
<feature type="region of interest" description="Disordered" evidence="3">
    <location>
        <begin position="1"/>
        <end position="76"/>
    </location>
</feature>
<dbReference type="GeneID" id="25905227"/>
<feature type="compositionally biased region" description="Basic and acidic residues" evidence="3">
    <location>
        <begin position="162"/>
        <end position="176"/>
    </location>
</feature>
<name>A0A0L0G1M9_9EUKA</name>
<evidence type="ECO:0000313" key="5">
    <source>
        <dbReference type="EMBL" id="KNC83000.1"/>
    </source>
</evidence>
<dbReference type="GO" id="GO:0003682">
    <property type="term" value="F:chromatin binding"/>
    <property type="evidence" value="ECO:0007669"/>
    <property type="project" value="InterPro"/>
</dbReference>
<feature type="domain" description="NF-kappa-B-activating protein C-terminal" evidence="4">
    <location>
        <begin position="237"/>
        <end position="335"/>
    </location>
</feature>
<feature type="region of interest" description="Disordered" evidence="3">
    <location>
        <begin position="103"/>
        <end position="224"/>
    </location>
</feature>
<feature type="compositionally biased region" description="Low complexity" evidence="3">
    <location>
        <begin position="177"/>
        <end position="194"/>
    </location>
</feature>
<proteinExistence type="inferred from homology"/>
<dbReference type="STRING" id="667725.A0A0L0G1M9"/>
<dbReference type="Pfam" id="PF06047">
    <property type="entry name" value="Nkap_C"/>
    <property type="match status" value="1"/>
</dbReference>
<feature type="compositionally biased region" description="Basic and acidic residues" evidence="3">
    <location>
        <begin position="115"/>
        <end position="137"/>
    </location>
</feature>
<evidence type="ECO:0000259" key="4">
    <source>
        <dbReference type="Pfam" id="PF06047"/>
    </source>
</evidence>
<dbReference type="EMBL" id="KQ241873">
    <property type="protein sequence ID" value="KNC83000.1"/>
    <property type="molecule type" value="Genomic_DNA"/>
</dbReference>
<feature type="compositionally biased region" description="Gly residues" evidence="3">
    <location>
        <begin position="46"/>
        <end position="73"/>
    </location>
</feature>
<feature type="coiled-coil region" evidence="2">
    <location>
        <begin position="313"/>
        <end position="344"/>
    </location>
</feature>
<dbReference type="GO" id="GO:0010468">
    <property type="term" value="P:regulation of gene expression"/>
    <property type="evidence" value="ECO:0007669"/>
    <property type="project" value="TreeGrafter"/>
</dbReference>
<dbReference type="InterPro" id="IPR009269">
    <property type="entry name" value="NKAP_C"/>
</dbReference>
<evidence type="ECO:0000256" key="2">
    <source>
        <dbReference type="SAM" id="Coils"/>
    </source>
</evidence>
<organism evidence="5 6">
    <name type="scientific">Sphaeroforma arctica JP610</name>
    <dbReference type="NCBI Taxonomy" id="667725"/>
    <lineage>
        <taxon>Eukaryota</taxon>
        <taxon>Ichthyosporea</taxon>
        <taxon>Ichthyophonida</taxon>
        <taxon>Sphaeroforma</taxon>
    </lineage>
</organism>
<dbReference type="PANTHER" id="PTHR13087:SF0">
    <property type="entry name" value="NFKB ACTIVATING PROTEIN LIKE"/>
    <property type="match status" value="1"/>
</dbReference>
<dbReference type="InterPro" id="IPR040466">
    <property type="entry name" value="NKAP"/>
</dbReference>
<keyword evidence="2" id="KW-0175">Coiled coil</keyword>
<keyword evidence="6" id="KW-1185">Reference proteome</keyword>
<gene>
    <name evidence="5" type="ORF">SARC_04723</name>
</gene>
<reference evidence="5 6" key="1">
    <citation type="submission" date="2011-02" db="EMBL/GenBank/DDBJ databases">
        <title>The Genome Sequence of Sphaeroforma arctica JP610.</title>
        <authorList>
            <consortium name="The Broad Institute Genome Sequencing Platform"/>
            <person name="Russ C."/>
            <person name="Cuomo C."/>
            <person name="Young S.K."/>
            <person name="Zeng Q."/>
            <person name="Gargeya S."/>
            <person name="Alvarado L."/>
            <person name="Berlin A."/>
            <person name="Chapman S.B."/>
            <person name="Chen Z."/>
            <person name="Freedman E."/>
            <person name="Gellesch M."/>
            <person name="Goldberg J."/>
            <person name="Griggs A."/>
            <person name="Gujja S."/>
            <person name="Heilman E."/>
            <person name="Heiman D."/>
            <person name="Howarth C."/>
            <person name="Mehta T."/>
            <person name="Neiman D."/>
            <person name="Pearson M."/>
            <person name="Roberts A."/>
            <person name="Saif S."/>
            <person name="Shea T."/>
            <person name="Shenoy N."/>
            <person name="Sisk P."/>
            <person name="Stolte C."/>
            <person name="Sykes S."/>
            <person name="White J."/>
            <person name="Yandava C."/>
            <person name="Burger G."/>
            <person name="Gray M.W."/>
            <person name="Holland P.W.H."/>
            <person name="King N."/>
            <person name="Lang F.B.F."/>
            <person name="Roger A.J."/>
            <person name="Ruiz-Trillo I."/>
            <person name="Haas B."/>
            <person name="Nusbaum C."/>
            <person name="Birren B."/>
        </authorList>
    </citation>
    <scope>NUCLEOTIDE SEQUENCE [LARGE SCALE GENOMIC DNA]</scope>
    <source>
        <strain evidence="5 6">JP610</strain>
    </source>
</reference>
<protein>
    <recommendedName>
        <fullName evidence="4">NF-kappa-B-activating protein C-terminal domain-containing protein</fullName>
    </recommendedName>
</protein>
<evidence type="ECO:0000256" key="1">
    <source>
        <dbReference type="ARBA" id="ARBA00009313"/>
    </source>
</evidence>
<dbReference type="AlphaFoldDB" id="A0A0L0G1M9"/>
<dbReference type="Proteomes" id="UP000054560">
    <property type="component" value="Unassembled WGS sequence"/>
</dbReference>
<dbReference type="OrthoDB" id="273141at2759"/>
<evidence type="ECO:0000313" key="6">
    <source>
        <dbReference type="Proteomes" id="UP000054560"/>
    </source>
</evidence>
<accession>A0A0L0G1M9</accession>
<dbReference type="RefSeq" id="XP_014156902.1">
    <property type="nucleotide sequence ID" value="XM_014301427.1"/>
</dbReference>
<feature type="compositionally biased region" description="Basic and acidic residues" evidence="3">
    <location>
        <begin position="1"/>
        <end position="26"/>
    </location>
</feature>
<dbReference type="PANTHER" id="PTHR13087">
    <property type="entry name" value="NF-KAPPA B ACTIVATING PROTEIN"/>
    <property type="match status" value="1"/>
</dbReference>
<evidence type="ECO:0000256" key="3">
    <source>
        <dbReference type="SAM" id="MobiDB-lite"/>
    </source>
</evidence>
<sequence>MGYYQERDHGEPTHERDRGRGRDYGDRSQGSDYGRGGDDRRHDRQGYGGNEYGRSLDGGGYGGGYEHGGGGRGRGMDMFQMAPAMKQERALKRARLSEHYVSGVWRRSPSPPGWAKKEAKKDREIGSGKGEKLELSRAKAKQMADAISNSKKKLSKSQRSSENAKSKDENKAKGVGDDVSASGSTSSDESSSDSQHSDAEDEWEEMVPEVETTQAVGDEFVGPLPVEKGAQARMKSGYDKHMLAGEADAMAAYIEEGQRIPRRGEIGLTSDEISNFEKDGYVMSGSRHRRMEAVRLRKENQVYTADERRALAMFNYEEKKKKENQLLSDLREQVNSKLKETQDRSAFD</sequence>
<feature type="compositionally biased region" description="Basic and acidic residues" evidence="3">
    <location>
        <begin position="35"/>
        <end position="45"/>
    </location>
</feature>
<comment type="similarity">
    <text evidence="1">Belongs to the NKAP family.</text>
</comment>
<dbReference type="GO" id="GO:0005634">
    <property type="term" value="C:nucleus"/>
    <property type="evidence" value="ECO:0007669"/>
    <property type="project" value="TreeGrafter"/>
</dbReference>